<evidence type="ECO:0000313" key="3">
    <source>
        <dbReference type="EMBL" id="ACA81888.1"/>
    </source>
</evidence>
<dbReference type="AlphaFoldDB" id="B1MWG6"/>
<keyword evidence="4" id="KW-1185">Reference proteome</keyword>
<gene>
    <name evidence="3" type="ordered locus">LCK_00055</name>
</gene>
<evidence type="ECO:0000256" key="1">
    <source>
        <dbReference type="ARBA" id="ARBA00022801"/>
    </source>
</evidence>
<dbReference type="STRING" id="349519.LCK_00055"/>
<dbReference type="PANTHER" id="PTHR48081">
    <property type="entry name" value="AB HYDROLASE SUPERFAMILY PROTEIN C4A8.06C"/>
    <property type="match status" value="1"/>
</dbReference>
<sequence>MQHYPYTYELEVTLLSNPTHYMTPFSPQDFPEDTTLVPNTITLNGDDTPIIPMCFTNIAYDENHPSLFMDILVPPVYIPETGINDQRQFPLILWIQGSAFATQEIGLHLPHLSEFAQQGYVVASVAYQGSDKGGEFPSTIRDANAALDFLLSHAKDYHIDTTQIVLWGESSGAYTAIMMALTQDDAFFFHNEAKNRQFKGVIDFYGPTVLQDLDLSPSIQEHRSANSWVGAYFGHAAIQATNPIMTQANPLTYINTACPPFLIFHGTMDMIVPFQQSVSLKTALDDATVDNTFVTVKGSNHGTDAFWSTQAKKIVHAFLEKHTKKAATQQVTTI</sequence>
<dbReference type="OrthoDB" id="9815425at2"/>
<name>B1MWG6_LEUCK</name>
<dbReference type="InterPro" id="IPR050300">
    <property type="entry name" value="GDXG_lipolytic_enzyme"/>
</dbReference>
<evidence type="ECO:0000259" key="2">
    <source>
        <dbReference type="Pfam" id="PF20434"/>
    </source>
</evidence>
<dbReference type="Proteomes" id="UP000002166">
    <property type="component" value="Chromosome"/>
</dbReference>
<proteinExistence type="predicted"/>
<dbReference type="SUPFAM" id="SSF53474">
    <property type="entry name" value="alpha/beta-Hydrolases"/>
    <property type="match status" value="1"/>
</dbReference>
<accession>B1MWG6</accession>
<dbReference type="Gene3D" id="3.40.50.1820">
    <property type="entry name" value="alpha/beta hydrolase"/>
    <property type="match status" value="1"/>
</dbReference>
<protein>
    <submittedName>
        <fullName evidence="3">Probable lipase/esterase</fullName>
    </submittedName>
</protein>
<feature type="domain" description="BD-FAE-like" evidence="2">
    <location>
        <begin position="84"/>
        <end position="284"/>
    </location>
</feature>
<dbReference type="InterPro" id="IPR029058">
    <property type="entry name" value="AB_hydrolase_fold"/>
</dbReference>
<dbReference type="KEGG" id="lci:LCK_00055"/>
<keyword evidence="1" id="KW-0378">Hydrolase</keyword>
<dbReference type="HOGENOM" id="CLU_012494_4_0_9"/>
<dbReference type="PANTHER" id="PTHR48081:SF13">
    <property type="entry name" value="ALPHA_BETA HYDROLASE"/>
    <property type="match status" value="1"/>
</dbReference>
<reference evidence="3 4" key="1">
    <citation type="journal article" date="2008" name="J. Bacteriol.">
        <title>Complete genome sequence of Leuconostoc citreum KM20.</title>
        <authorList>
            <person name="Kim J.F."/>
            <person name="Jeong H."/>
            <person name="Lee J.-S."/>
            <person name="Choi S.-H."/>
            <person name="Ha M."/>
            <person name="Hur C.-G."/>
            <person name="Kim J.-S."/>
            <person name="Lee S."/>
            <person name="Park H.-S."/>
            <person name="Park Y.-H."/>
            <person name="Oh T.K."/>
        </authorList>
    </citation>
    <scope>NUCLEOTIDE SEQUENCE [LARGE SCALE GENOMIC DNA]</scope>
    <source>
        <strain evidence="3 4">KM20</strain>
    </source>
</reference>
<dbReference type="SMR" id="B1MWG6"/>
<dbReference type="InterPro" id="IPR049492">
    <property type="entry name" value="BD-FAE-like_dom"/>
</dbReference>
<dbReference type="EMBL" id="DQ489736">
    <property type="protein sequence ID" value="ACA81888.1"/>
    <property type="molecule type" value="Genomic_DNA"/>
</dbReference>
<dbReference type="GO" id="GO:0016787">
    <property type="term" value="F:hydrolase activity"/>
    <property type="evidence" value="ECO:0007669"/>
    <property type="project" value="UniProtKB-KW"/>
</dbReference>
<organism evidence="3 4">
    <name type="scientific">Leuconostoc citreum (strain KM20)</name>
    <dbReference type="NCBI Taxonomy" id="349519"/>
    <lineage>
        <taxon>Bacteria</taxon>
        <taxon>Bacillati</taxon>
        <taxon>Bacillota</taxon>
        <taxon>Bacilli</taxon>
        <taxon>Lactobacillales</taxon>
        <taxon>Lactobacillaceae</taxon>
        <taxon>Leuconostoc</taxon>
    </lineage>
</organism>
<dbReference type="eggNOG" id="COG0657">
    <property type="taxonomic scope" value="Bacteria"/>
</dbReference>
<dbReference type="Pfam" id="PF20434">
    <property type="entry name" value="BD-FAE"/>
    <property type="match status" value="1"/>
</dbReference>
<evidence type="ECO:0000313" key="4">
    <source>
        <dbReference type="Proteomes" id="UP000002166"/>
    </source>
</evidence>